<feature type="compositionally biased region" description="Low complexity" evidence="2">
    <location>
        <begin position="443"/>
        <end position="454"/>
    </location>
</feature>
<reference evidence="4 5" key="1">
    <citation type="journal article" date="2019" name="New Phytol.">
        <title>Comparative genomics reveals unique wood-decay strategies and fruiting body development in the Schizophyllaceae.</title>
        <authorList>
            <person name="Almasi E."/>
            <person name="Sahu N."/>
            <person name="Krizsan K."/>
            <person name="Balint B."/>
            <person name="Kovacs G.M."/>
            <person name="Kiss B."/>
            <person name="Cseklye J."/>
            <person name="Drula E."/>
            <person name="Henrissat B."/>
            <person name="Nagy I."/>
            <person name="Chovatia M."/>
            <person name="Adam C."/>
            <person name="LaButti K."/>
            <person name="Lipzen A."/>
            <person name="Riley R."/>
            <person name="Grigoriev I.V."/>
            <person name="Nagy L.G."/>
        </authorList>
    </citation>
    <scope>NUCLEOTIDE SEQUENCE [LARGE SCALE GENOMIC DNA]</scope>
    <source>
        <strain evidence="4 5">NL-1724</strain>
    </source>
</reference>
<sequence length="670" mass="73788">MSRIPPNLLYLTIYNPTLRPVGPVAEDDEDAEEQAHILFYTSKERATSRDKMLRQVGLAKALVNFSAAFDAHAPCDNVHSQSKRMLMVSPERDFWIHAAIELARVPRPRGKDAKAKGKPAAPTYEYDESSVNDGAVRAAVLNTYERFKLTHGSFSSILANLGQEALELQLERFFTVWAWSWDLADGIELAESLAPPIHPLHRSLLPILDEFLQDVQDPASVLLVSPPHIVPSSGYAYAPSLSRHLLTLAPTPRPSMTPSVHSEGTVRHSEGTVHEKPPDSEEAQVVEERPPAGNDANANFMGLPPFSMPTMSVKLNWPGYLTFGKKTGKKSLSDLVKEAATQEGPKPEEDESKTRKDNATQKDDATEATSTTEDASVSEETEADSTADTTEATEVHDATSANLADVDVDLTALDDAISSISIPPPSVTTSNLEEHVEGEAVAADTDAESASAAVENDEENKDQQRQEQERDVLPSPIEKDPPEHSVTTVHIDGPDGKTTRRKISLYTRSNLTVAFIAENENEDNSNVRDESPTADVTDRMPALFDALENEVTREKLRGSLESLPSTAKILQPKDQHVIATEQYTMSSPGFTSRSEHLFDVRRLMDTDPDIREVFSRGQNPQYWHVGRRGLGNDRKEDVVGDIYMEVFRKEASLADVDNAVVASIRRSGLE</sequence>
<dbReference type="InterPro" id="IPR013176">
    <property type="entry name" value="Ccz1"/>
</dbReference>
<protein>
    <recommendedName>
        <fullName evidence="3">CCZ1/INTU/HSP4 first Longin domain-containing protein</fullName>
    </recommendedName>
</protein>
<feature type="compositionally biased region" description="Basic and acidic residues" evidence="2">
    <location>
        <begin position="461"/>
        <end position="483"/>
    </location>
</feature>
<comment type="similarity">
    <text evidence="1">Belongs to the CCZ1 family.</text>
</comment>
<feature type="region of interest" description="Disordered" evidence="2">
    <location>
        <begin position="335"/>
        <end position="400"/>
    </location>
</feature>
<dbReference type="AlphaFoldDB" id="A0A550CL29"/>
<feature type="region of interest" description="Disordered" evidence="2">
    <location>
        <begin position="249"/>
        <end position="301"/>
    </location>
</feature>
<gene>
    <name evidence="4" type="ORF">BD626DRAFT_488943</name>
</gene>
<evidence type="ECO:0000256" key="1">
    <source>
        <dbReference type="ARBA" id="ARBA00005352"/>
    </source>
</evidence>
<dbReference type="Pfam" id="PF19031">
    <property type="entry name" value="Intu_longin_1"/>
    <property type="match status" value="1"/>
</dbReference>
<dbReference type="PANTHER" id="PTHR13056:SF0">
    <property type="entry name" value="VACUOLAR FUSION PROTEIN CCZ1 HOMOLOG-RELATED"/>
    <property type="match status" value="1"/>
</dbReference>
<organism evidence="4 5">
    <name type="scientific">Schizophyllum amplum</name>
    <dbReference type="NCBI Taxonomy" id="97359"/>
    <lineage>
        <taxon>Eukaryota</taxon>
        <taxon>Fungi</taxon>
        <taxon>Dikarya</taxon>
        <taxon>Basidiomycota</taxon>
        <taxon>Agaricomycotina</taxon>
        <taxon>Agaricomycetes</taxon>
        <taxon>Agaricomycetidae</taxon>
        <taxon>Agaricales</taxon>
        <taxon>Schizophyllaceae</taxon>
        <taxon>Schizophyllum</taxon>
    </lineage>
</organism>
<keyword evidence="5" id="KW-1185">Reference proteome</keyword>
<proteinExistence type="inferred from homology"/>
<feature type="compositionally biased region" description="Basic and acidic residues" evidence="2">
    <location>
        <begin position="352"/>
        <end position="365"/>
    </location>
</feature>
<evidence type="ECO:0000313" key="5">
    <source>
        <dbReference type="Proteomes" id="UP000320762"/>
    </source>
</evidence>
<feature type="compositionally biased region" description="Acidic residues" evidence="2">
    <location>
        <begin position="376"/>
        <end position="385"/>
    </location>
</feature>
<dbReference type="OrthoDB" id="240546at2759"/>
<dbReference type="PANTHER" id="PTHR13056">
    <property type="entry name" value="VACUOLAR FUSION PROTEIN CCZ1 HOMOLOG-RELATED"/>
    <property type="match status" value="1"/>
</dbReference>
<accession>A0A550CL29</accession>
<evidence type="ECO:0000259" key="3">
    <source>
        <dbReference type="Pfam" id="PF19031"/>
    </source>
</evidence>
<dbReference type="GO" id="GO:0016192">
    <property type="term" value="P:vesicle-mediated transport"/>
    <property type="evidence" value="ECO:0007669"/>
    <property type="project" value="InterPro"/>
</dbReference>
<dbReference type="Proteomes" id="UP000320762">
    <property type="component" value="Unassembled WGS sequence"/>
</dbReference>
<dbReference type="STRING" id="97359.A0A550CL29"/>
<evidence type="ECO:0000313" key="4">
    <source>
        <dbReference type="EMBL" id="TRM65493.1"/>
    </source>
</evidence>
<dbReference type="InterPro" id="IPR043987">
    <property type="entry name" value="CCZ1/INTU/HSP4_longin_1"/>
</dbReference>
<comment type="caution">
    <text evidence="4">The sequence shown here is derived from an EMBL/GenBank/DDBJ whole genome shotgun (WGS) entry which is preliminary data.</text>
</comment>
<name>A0A550CL29_9AGAR</name>
<dbReference type="EMBL" id="VDMD01000005">
    <property type="protein sequence ID" value="TRM65493.1"/>
    <property type="molecule type" value="Genomic_DNA"/>
</dbReference>
<evidence type="ECO:0000256" key="2">
    <source>
        <dbReference type="SAM" id="MobiDB-lite"/>
    </source>
</evidence>
<dbReference type="GO" id="GO:0035658">
    <property type="term" value="C:Mon1-Ccz1 complex"/>
    <property type="evidence" value="ECO:0007669"/>
    <property type="project" value="InterPro"/>
</dbReference>
<feature type="region of interest" description="Disordered" evidence="2">
    <location>
        <begin position="443"/>
        <end position="498"/>
    </location>
</feature>
<feature type="compositionally biased region" description="Basic and acidic residues" evidence="2">
    <location>
        <begin position="264"/>
        <end position="279"/>
    </location>
</feature>
<feature type="domain" description="CCZ1/INTU/HSP4 first Longin" evidence="3">
    <location>
        <begin position="27"/>
        <end position="152"/>
    </location>
</feature>